<reference evidence="4" key="2">
    <citation type="submission" date="2022-07" db="EMBL/GenBank/DDBJ databases">
        <authorList>
            <person name="Goncalves M.F.M."/>
            <person name="Hilario S."/>
            <person name="Van De Peer Y."/>
            <person name="Esteves A.C."/>
            <person name="Alves A."/>
        </authorList>
    </citation>
    <scope>NUCLEOTIDE SEQUENCE</scope>
    <source>
        <strain evidence="4">MUM 19.33</strain>
    </source>
</reference>
<feature type="region of interest" description="Disordered" evidence="2">
    <location>
        <begin position="1"/>
        <end position="21"/>
    </location>
</feature>
<dbReference type="GeneID" id="75831263"/>
<keyword evidence="3" id="KW-0812">Transmembrane</keyword>
<name>A0A9P9Y6B7_9HYPO</name>
<evidence type="ECO:0000256" key="3">
    <source>
        <dbReference type="SAM" id="Phobius"/>
    </source>
</evidence>
<dbReference type="RefSeq" id="XP_051365087.1">
    <property type="nucleotide sequence ID" value="XM_051503467.1"/>
</dbReference>
<dbReference type="PANTHER" id="PTHR43317">
    <property type="entry name" value="THERMOSPERMINE SYNTHASE ACAULIS5"/>
    <property type="match status" value="1"/>
</dbReference>
<keyword evidence="4" id="KW-0808">Transferase</keyword>
<feature type="transmembrane region" description="Helical" evidence="3">
    <location>
        <begin position="56"/>
        <end position="78"/>
    </location>
</feature>
<dbReference type="AlphaFoldDB" id="A0A9P9Y6B7"/>
<keyword evidence="3" id="KW-0472">Membrane</keyword>
<dbReference type="GO" id="GO:0006596">
    <property type="term" value="P:polyamine biosynthetic process"/>
    <property type="evidence" value="ECO:0007669"/>
    <property type="project" value="UniProtKB-KW"/>
</dbReference>
<dbReference type="NCBIfam" id="NF037959">
    <property type="entry name" value="MFS_SpdSyn"/>
    <property type="match status" value="1"/>
</dbReference>
<comment type="caution">
    <text evidence="4">The sequence shown here is derived from an EMBL/GenBank/DDBJ whole genome shotgun (WGS) entry which is preliminary data.</text>
</comment>
<sequence>MAKKASSTATPAPGAPQAAEESVTLAQKYTTELEDLAAQARTDGAMTTRLAPYVKCFAVLSLLGVLSNASVLSLSPVYGGIPSGIYHTRILMAGCFVGWSGNVAFRDILPRSLKADQLLPVLVAYVPLVQFMLFRFSDKLGALYGPLLTECLTLFPAAVMSAAFVADELEGAGIPYLPSFIGDAVPGIGSWGVLKGAEVLSGQVLSRNVGKTFALTRMGLEVLLSGLYAVLSPSKLLLLTAPAFLHTAVLNTHVMAPSATLALNTTLLDQQWMLLDRRESITGYVSVIESLQRGFRVMRCDHSLLGGQWTVVQGIQVAEPIYGVFAMLEAVRLVDIVTVKDEDASALVVGLGIGTTPSALVTHGIDTTVVEIDPVVHEFAAKYFDLKENNPPVLVDAVSHTAGLVEQGKTYDYIIHDVFTGGAEPVDLFTLEFLQGLSDLLTPDGVVAINYAGDFSLPAPKIIVKTITTVFPTCRIFRESPAPMDLPPGQPDFTNMVIFCLKAPHDKLSFRPARMEDFLQSRSRQAFLQPQHEIFQSDFLGPEDKEILRKNDTGRMDEWHKTTAAGHWDIMRTVMPAHIWELW</sequence>
<dbReference type="PANTHER" id="PTHR43317:SF1">
    <property type="entry name" value="THERMOSPERMINE SYNTHASE ACAULIS5"/>
    <property type="match status" value="1"/>
</dbReference>
<evidence type="ECO:0000256" key="1">
    <source>
        <dbReference type="ARBA" id="ARBA00023115"/>
    </source>
</evidence>
<accession>A0A9P9Y6B7</accession>
<dbReference type="OrthoDB" id="2016285at2759"/>
<reference evidence="4" key="1">
    <citation type="journal article" date="2021" name="J Fungi (Basel)">
        <title>Genomic and Metabolomic Analyses of the Marine Fungus Emericellopsis cladophorae: Insights into Saltwater Adaptability Mechanisms and Its Biosynthetic Potential.</title>
        <authorList>
            <person name="Goncalves M.F.M."/>
            <person name="Hilario S."/>
            <person name="Van de Peer Y."/>
            <person name="Esteves A.C."/>
            <person name="Alves A."/>
        </authorList>
    </citation>
    <scope>NUCLEOTIDE SEQUENCE</scope>
    <source>
        <strain evidence="4">MUM 19.33</strain>
    </source>
</reference>
<proteinExistence type="predicted"/>
<keyword evidence="1" id="KW-0620">Polyamine biosynthesis</keyword>
<keyword evidence="3" id="KW-1133">Transmembrane helix</keyword>
<protein>
    <submittedName>
        <fullName evidence="4">Polyamine aminopropyl transferase-like protein</fullName>
    </submittedName>
</protein>
<dbReference type="Gene3D" id="3.40.50.150">
    <property type="entry name" value="Vaccinia Virus protein VP39"/>
    <property type="match status" value="1"/>
</dbReference>
<gene>
    <name evidence="4" type="ORF">J7T54_004777</name>
</gene>
<dbReference type="InterPro" id="IPR029063">
    <property type="entry name" value="SAM-dependent_MTases_sf"/>
</dbReference>
<dbReference type="GO" id="GO:0010487">
    <property type="term" value="F:thermospermine synthase activity"/>
    <property type="evidence" value="ECO:0007669"/>
    <property type="project" value="TreeGrafter"/>
</dbReference>
<organism evidence="4 5">
    <name type="scientific">Emericellopsis cladophorae</name>
    <dbReference type="NCBI Taxonomy" id="2686198"/>
    <lineage>
        <taxon>Eukaryota</taxon>
        <taxon>Fungi</taxon>
        <taxon>Dikarya</taxon>
        <taxon>Ascomycota</taxon>
        <taxon>Pezizomycotina</taxon>
        <taxon>Sordariomycetes</taxon>
        <taxon>Hypocreomycetidae</taxon>
        <taxon>Hypocreales</taxon>
        <taxon>Bionectriaceae</taxon>
        <taxon>Emericellopsis</taxon>
    </lineage>
</organism>
<feature type="transmembrane region" description="Helical" evidence="3">
    <location>
        <begin position="84"/>
        <end position="105"/>
    </location>
</feature>
<feature type="transmembrane region" description="Helical" evidence="3">
    <location>
        <begin position="117"/>
        <end position="137"/>
    </location>
</feature>
<evidence type="ECO:0000313" key="4">
    <source>
        <dbReference type="EMBL" id="KAI6784231.1"/>
    </source>
</evidence>
<keyword evidence="5" id="KW-1185">Reference proteome</keyword>
<evidence type="ECO:0000313" key="5">
    <source>
        <dbReference type="Proteomes" id="UP001055219"/>
    </source>
</evidence>
<dbReference type="SUPFAM" id="SSF53335">
    <property type="entry name" value="S-adenosyl-L-methionine-dependent methyltransferases"/>
    <property type="match status" value="1"/>
</dbReference>
<dbReference type="Proteomes" id="UP001055219">
    <property type="component" value="Unassembled WGS sequence"/>
</dbReference>
<evidence type="ECO:0000256" key="2">
    <source>
        <dbReference type="SAM" id="MobiDB-lite"/>
    </source>
</evidence>
<dbReference type="EMBL" id="JAGIXG020000005">
    <property type="protein sequence ID" value="KAI6784231.1"/>
    <property type="molecule type" value="Genomic_DNA"/>
</dbReference>
<dbReference type="Pfam" id="PF01564">
    <property type="entry name" value="Spermine_synth"/>
    <property type="match status" value="1"/>
</dbReference>